<comment type="caution">
    <text evidence="1">The sequence shown here is derived from an EMBL/GenBank/DDBJ whole genome shotgun (WGS) entry which is preliminary data.</text>
</comment>
<protein>
    <submittedName>
        <fullName evidence="1">Uncharacterized protein</fullName>
    </submittedName>
</protein>
<proteinExistence type="predicted"/>
<accession>A0A0M2UU94</accession>
<reference evidence="1 2" key="1">
    <citation type="journal article" date="2013" name="BMC Microbiol.">
        <title>Identification of the type II cytochrome c maturation pathway in anammox bacteria by comparative genomics.</title>
        <authorList>
            <person name="Ferousi C."/>
            <person name="Speth D.R."/>
            <person name="Reimann J."/>
            <person name="Op den Camp H.J."/>
            <person name="Allen J.W."/>
            <person name="Keltjens J.T."/>
            <person name="Jetten M.S."/>
        </authorList>
    </citation>
    <scope>NUCLEOTIDE SEQUENCE [LARGE SCALE GENOMIC DNA]</scope>
    <source>
        <strain evidence="1">RU1</strain>
    </source>
</reference>
<evidence type="ECO:0000313" key="2">
    <source>
        <dbReference type="Proteomes" id="UP000034954"/>
    </source>
</evidence>
<gene>
    <name evidence="1" type="ORF">BROFUL_03253</name>
</gene>
<organism evidence="1 2">
    <name type="scientific">Candidatus Brocadia fulgida</name>
    <dbReference type="NCBI Taxonomy" id="380242"/>
    <lineage>
        <taxon>Bacteria</taxon>
        <taxon>Pseudomonadati</taxon>
        <taxon>Planctomycetota</taxon>
        <taxon>Candidatus Brocadiia</taxon>
        <taxon>Candidatus Brocadiales</taxon>
        <taxon>Candidatus Brocadiaceae</taxon>
        <taxon>Candidatus Brocadia</taxon>
    </lineage>
</organism>
<dbReference type="EMBL" id="LAQJ01000298">
    <property type="protein sequence ID" value="KKO18054.1"/>
    <property type="molecule type" value="Genomic_DNA"/>
</dbReference>
<name>A0A0M2UU94_9BACT</name>
<keyword evidence="2" id="KW-1185">Reference proteome</keyword>
<dbReference type="Proteomes" id="UP000034954">
    <property type="component" value="Unassembled WGS sequence"/>
</dbReference>
<dbReference type="AlphaFoldDB" id="A0A0M2UU94"/>
<evidence type="ECO:0000313" key="1">
    <source>
        <dbReference type="EMBL" id="KKO18054.1"/>
    </source>
</evidence>
<sequence>MKLIINLINATIYNRLKRVKGVVLIGRESNDVPVKLRS</sequence>